<sequence>MLLNVDLSTVLTLHETSLMVGALVFLHVRRQSTQPQGLGLLAVGFAALALGAVLAGMGESRAVPVWLWTHCSLWLGMLGYALLWAGFGELDGRPNWLRTRWVLLLPAAVGAAGLVSGFPYQNLWRASAFHTGAVLALALAAWQIQRGYRQEDLPGRQLLAAALALSAGVYAANLFNLLMDFPLPFGVEDAFFVQILCNFGIALLTVSLVSQRSARRLQQMAQTDPLTGVGNRRWFLAQLPAQVHTGAVVVMDLDHFKQINDRFGHAVGDQVLVDFAHCVNSMLGAGERFARYGGEEFSLFLPHASAAEALALAERLRQGVEQQVHLNQDVRVPVTVSLGVASATPHDLSWQALLHRADQALYAAKSAGRNRVMA</sequence>
<keyword evidence="3" id="KW-0472">Membrane</keyword>
<dbReference type="Pfam" id="PF00990">
    <property type="entry name" value="GGDEF"/>
    <property type="match status" value="1"/>
</dbReference>
<evidence type="ECO:0000256" key="2">
    <source>
        <dbReference type="ARBA" id="ARBA00034247"/>
    </source>
</evidence>
<proteinExistence type="predicted"/>
<dbReference type="SUPFAM" id="SSF55073">
    <property type="entry name" value="Nucleotide cyclase"/>
    <property type="match status" value="1"/>
</dbReference>
<organism evidence="5 6">
    <name type="scientific">Rhodoferax ferrireducens</name>
    <dbReference type="NCBI Taxonomy" id="192843"/>
    <lineage>
        <taxon>Bacteria</taxon>
        <taxon>Pseudomonadati</taxon>
        <taxon>Pseudomonadota</taxon>
        <taxon>Betaproteobacteria</taxon>
        <taxon>Burkholderiales</taxon>
        <taxon>Comamonadaceae</taxon>
        <taxon>Rhodoferax</taxon>
    </lineage>
</organism>
<dbReference type="Proteomes" id="UP001180487">
    <property type="component" value="Unassembled WGS sequence"/>
</dbReference>
<accession>A0ABU2CEX2</accession>
<keyword evidence="3" id="KW-1133">Transmembrane helix</keyword>
<gene>
    <name evidence="5" type="ORF">J2X19_004578</name>
</gene>
<dbReference type="InterPro" id="IPR029787">
    <property type="entry name" value="Nucleotide_cyclase"/>
</dbReference>
<keyword evidence="6" id="KW-1185">Reference proteome</keyword>
<dbReference type="PANTHER" id="PTHR45138:SF9">
    <property type="entry name" value="DIGUANYLATE CYCLASE DGCM-RELATED"/>
    <property type="match status" value="1"/>
</dbReference>
<feature type="transmembrane region" description="Helical" evidence="3">
    <location>
        <begin position="38"/>
        <end position="57"/>
    </location>
</feature>
<dbReference type="NCBIfam" id="TIGR00254">
    <property type="entry name" value="GGDEF"/>
    <property type="match status" value="1"/>
</dbReference>
<dbReference type="EC" id="2.7.7.65" evidence="1"/>
<comment type="caution">
    <text evidence="5">The sequence shown here is derived from an EMBL/GenBank/DDBJ whole genome shotgun (WGS) entry which is preliminary data.</text>
</comment>
<dbReference type="Gene3D" id="3.30.70.270">
    <property type="match status" value="1"/>
</dbReference>
<evidence type="ECO:0000259" key="4">
    <source>
        <dbReference type="PROSITE" id="PS50887"/>
    </source>
</evidence>
<dbReference type="PROSITE" id="PS50887">
    <property type="entry name" value="GGDEF"/>
    <property type="match status" value="1"/>
</dbReference>
<dbReference type="RefSeq" id="WP_310376765.1">
    <property type="nucleotide sequence ID" value="NZ_JAVDXT010000005.1"/>
</dbReference>
<feature type="transmembrane region" description="Helical" evidence="3">
    <location>
        <begin position="99"/>
        <end position="120"/>
    </location>
</feature>
<feature type="domain" description="GGDEF" evidence="4">
    <location>
        <begin position="244"/>
        <end position="374"/>
    </location>
</feature>
<name>A0ABU2CEX2_9BURK</name>
<reference evidence="5 6" key="1">
    <citation type="submission" date="2023-07" db="EMBL/GenBank/DDBJ databases">
        <title>Sorghum-associated microbial communities from plants grown in Nebraska, USA.</title>
        <authorList>
            <person name="Schachtman D."/>
        </authorList>
    </citation>
    <scope>NUCLEOTIDE SEQUENCE [LARGE SCALE GENOMIC DNA]</scope>
    <source>
        <strain evidence="5 6">BE313</strain>
    </source>
</reference>
<protein>
    <recommendedName>
        <fullName evidence="1">diguanylate cyclase</fullName>
        <ecNumber evidence="1">2.7.7.65</ecNumber>
    </recommendedName>
</protein>
<evidence type="ECO:0000256" key="3">
    <source>
        <dbReference type="SAM" id="Phobius"/>
    </source>
</evidence>
<feature type="transmembrane region" description="Helical" evidence="3">
    <location>
        <begin position="126"/>
        <end position="145"/>
    </location>
</feature>
<evidence type="ECO:0000256" key="1">
    <source>
        <dbReference type="ARBA" id="ARBA00012528"/>
    </source>
</evidence>
<dbReference type="InterPro" id="IPR050469">
    <property type="entry name" value="Diguanylate_Cyclase"/>
</dbReference>
<evidence type="ECO:0000313" key="5">
    <source>
        <dbReference type="EMBL" id="MDR7379882.1"/>
    </source>
</evidence>
<dbReference type="InterPro" id="IPR000160">
    <property type="entry name" value="GGDEF_dom"/>
</dbReference>
<dbReference type="CDD" id="cd01949">
    <property type="entry name" value="GGDEF"/>
    <property type="match status" value="1"/>
</dbReference>
<dbReference type="InterPro" id="IPR043128">
    <property type="entry name" value="Rev_trsase/Diguanyl_cyclase"/>
</dbReference>
<keyword evidence="3" id="KW-0812">Transmembrane</keyword>
<feature type="transmembrane region" description="Helical" evidence="3">
    <location>
        <begin position="157"/>
        <end position="179"/>
    </location>
</feature>
<evidence type="ECO:0000313" key="6">
    <source>
        <dbReference type="Proteomes" id="UP001180487"/>
    </source>
</evidence>
<feature type="transmembrane region" description="Helical" evidence="3">
    <location>
        <begin position="63"/>
        <end position="87"/>
    </location>
</feature>
<dbReference type="EMBL" id="JAVDXT010000005">
    <property type="protein sequence ID" value="MDR7379882.1"/>
    <property type="molecule type" value="Genomic_DNA"/>
</dbReference>
<comment type="catalytic activity">
    <reaction evidence="2">
        <text>2 GTP = 3',3'-c-di-GMP + 2 diphosphate</text>
        <dbReference type="Rhea" id="RHEA:24898"/>
        <dbReference type="ChEBI" id="CHEBI:33019"/>
        <dbReference type="ChEBI" id="CHEBI:37565"/>
        <dbReference type="ChEBI" id="CHEBI:58805"/>
        <dbReference type="EC" id="2.7.7.65"/>
    </reaction>
</comment>
<feature type="transmembrane region" description="Helical" evidence="3">
    <location>
        <begin position="191"/>
        <end position="210"/>
    </location>
</feature>
<dbReference type="PANTHER" id="PTHR45138">
    <property type="entry name" value="REGULATORY COMPONENTS OF SENSORY TRANSDUCTION SYSTEM"/>
    <property type="match status" value="1"/>
</dbReference>
<feature type="transmembrane region" description="Helical" evidence="3">
    <location>
        <begin position="6"/>
        <end position="26"/>
    </location>
</feature>
<dbReference type="SMART" id="SM00267">
    <property type="entry name" value="GGDEF"/>
    <property type="match status" value="1"/>
</dbReference>